<dbReference type="SUPFAM" id="SSF56601">
    <property type="entry name" value="beta-lactamase/transpeptidase-like"/>
    <property type="match status" value="1"/>
</dbReference>
<accession>A0A6L9EBS3</accession>
<proteinExistence type="predicted"/>
<evidence type="ECO:0000313" key="4">
    <source>
        <dbReference type="Proteomes" id="UP000475249"/>
    </source>
</evidence>
<dbReference type="PANTHER" id="PTHR46825:SF9">
    <property type="entry name" value="BETA-LACTAMASE-RELATED DOMAIN-CONTAINING PROTEIN"/>
    <property type="match status" value="1"/>
</dbReference>
<dbReference type="PROSITE" id="PS51257">
    <property type="entry name" value="PROKAR_LIPOPROTEIN"/>
    <property type="match status" value="1"/>
</dbReference>
<feature type="domain" description="Beta-lactamase-related" evidence="2">
    <location>
        <begin position="38"/>
        <end position="349"/>
    </location>
</feature>
<dbReference type="RefSeq" id="WP_161435208.1">
    <property type="nucleotide sequence ID" value="NZ_WXYO01000004.1"/>
</dbReference>
<protein>
    <submittedName>
        <fullName evidence="3">Serine hydrolase</fullName>
    </submittedName>
</protein>
<dbReference type="GO" id="GO:0016787">
    <property type="term" value="F:hydrolase activity"/>
    <property type="evidence" value="ECO:0007669"/>
    <property type="project" value="UniProtKB-KW"/>
</dbReference>
<dbReference type="Proteomes" id="UP000475249">
    <property type="component" value="Unassembled WGS sequence"/>
</dbReference>
<dbReference type="Pfam" id="PF00144">
    <property type="entry name" value="Beta-lactamase"/>
    <property type="match status" value="1"/>
</dbReference>
<feature type="signal peptide" evidence="1">
    <location>
        <begin position="1"/>
        <end position="21"/>
    </location>
</feature>
<dbReference type="Gene3D" id="3.40.710.10">
    <property type="entry name" value="DD-peptidase/beta-lactamase superfamily"/>
    <property type="match status" value="1"/>
</dbReference>
<evidence type="ECO:0000259" key="2">
    <source>
        <dbReference type="Pfam" id="PF00144"/>
    </source>
</evidence>
<reference evidence="3 4" key="1">
    <citation type="submission" date="2020-01" db="EMBL/GenBank/DDBJ databases">
        <title>Bacteria diversity of Porities sp.</title>
        <authorList>
            <person name="Wang G."/>
        </authorList>
    </citation>
    <scope>NUCLEOTIDE SEQUENCE [LARGE SCALE GENOMIC DNA]</scope>
    <source>
        <strain evidence="3 4">R33</strain>
    </source>
</reference>
<dbReference type="InterPro" id="IPR001466">
    <property type="entry name" value="Beta-lactam-related"/>
</dbReference>
<dbReference type="EMBL" id="WXYO01000004">
    <property type="protein sequence ID" value="NAS12160.1"/>
    <property type="molecule type" value="Genomic_DNA"/>
</dbReference>
<keyword evidence="4" id="KW-1185">Reference proteome</keyword>
<organism evidence="3 4">
    <name type="scientific">Poritiphilus flavus</name>
    <dbReference type="NCBI Taxonomy" id="2697053"/>
    <lineage>
        <taxon>Bacteria</taxon>
        <taxon>Pseudomonadati</taxon>
        <taxon>Bacteroidota</taxon>
        <taxon>Flavobacteriia</taxon>
        <taxon>Flavobacteriales</taxon>
        <taxon>Flavobacteriaceae</taxon>
        <taxon>Poritiphilus</taxon>
    </lineage>
</organism>
<name>A0A6L9EBS3_9FLAO</name>
<dbReference type="AlphaFoldDB" id="A0A6L9EBS3"/>
<evidence type="ECO:0000313" key="3">
    <source>
        <dbReference type="EMBL" id="NAS12160.1"/>
    </source>
</evidence>
<keyword evidence="1" id="KW-0732">Signal</keyword>
<dbReference type="InterPro" id="IPR050491">
    <property type="entry name" value="AmpC-like"/>
</dbReference>
<dbReference type="PANTHER" id="PTHR46825">
    <property type="entry name" value="D-ALANYL-D-ALANINE-CARBOXYPEPTIDASE/ENDOPEPTIDASE AMPH"/>
    <property type="match status" value="1"/>
</dbReference>
<sequence length="560" mass="62666">MKNGLILVLFAFMTISGCNTATQNESTAYDDRIDGIFTGFDDANKPGAAVAVVKDGEIVFKKGYGSANMEYDIPVTPSTVFHIASVSKQFTVFAILLLAEEGKLNFDDDIRKHIPEVPDFGKTITLRHLAAHTSGLRDQWNLLALAGWRLDDVITKEHVMKLVAAQNELNFDPGEEFTYSNTGFTLLAETVARVSGQSFAEFTKARVFDPLGMSSTLFYDDHEKIVKNRSYSYYNTGNGYKKSVLSYANVGATSLFTTVEDLSLWAMNFETPKVGSKEIIEQMNTLAQLNNGETFGGAYGQFVGDYKGLKQIQHGGADAGYRTYLARFPDQKFAVAVFSNYADANPGALALRVADVFLGDQMTTEQQEQAAIPDFITLSEEDMGSFAGSYWNESGVYARKIYFKNDTLRYFRGENNESPLMPIDQNTFQMLNVEVDLKVKFEEKGDKKTMIVTIDNGDPIVSEQFEPLDYSRADLAGFTGVFYSDELSTAYTLIMRNDSLIATHPRHSDFSLTPIKEDMFSADRWYFGNVRFERNLDNSISGFRVSSGRVRNLLFEKEED</sequence>
<evidence type="ECO:0000256" key="1">
    <source>
        <dbReference type="SAM" id="SignalP"/>
    </source>
</evidence>
<gene>
    <name evidence="3" type="ORF">GTQ38_09120</name>
</gene>
<keyword evidence="3" id="KW-0378">Hydrolase</keyword>
<feature type="chain" id="PRO_5026920558" evidence="1">
    <location>
        <begin position="22"/>
        <end position="560"/>
    </location>
</feature>
<dbReference type="InterPro" id="IPR012338">
    <property type="entry name" value="Beta-lactam/transpept-like"/>
</dbReference>
<comment type="caution">
    <text evidence="3">The sequence shown here is derived from an EMBL/GenBank/DDBJ whole genome shotgun (WGS) entry which is preliminary data.</text>
</comment>